<dbReference type="GO" id="GO:0008360">
    <property type="term" value="P:regulation of cell shape"/>
    <property type="evidence" value="ECO:0007669"/>
    <property type="project" value="TreeGrafter"/>
</dbReference>
<dbReference type="SMART" id="SM00498">
    <property type="entry name" value="FH2"/>
    <property type="match status" value="1"/>
</dbReference>
<dbReference type="AlphaFoldDB" id="A0AAN5CAR0"/>
<feature type="compositionally biased region" description="Basic and acidic residues" evidence="2">
    <location>
        <begin position="384"/>
        <end position="394"/>
    </location>
</feature>
<dbReference type="InterPro" id="IPR043592">
    <property type="entry name" value="FMNL_animal"/>
</dbReference>
<dbReference type="GO" id="GO:0051015">
    <property type="term" value="F:actin filament binding"/>
    <property type="evidence" value="ECO:0007669"/>
    <property type="project" value="TreeGrafter"/>
</dbReference>
<dbReference type="Pfam" id="PF02181">
    <property type="entry name" value="FH2"/>
    <property type="match status" value="1"/>
</dbReference>
<feature type="domain" description="FH2" evidence="3">
    <location>
        <begin position="405"/>
        <end position="794"/>
    </location>
</feature>
<dbReference type="GO" id="GO:0005829">
    <property type="term" value="C:cytosol"/>
    <property type="evidence" value="ECO:0007669"/>
    <property type="project" value="TreeGrafter"/>
</dbReference>
<comment type="similarity">
    <text evidence="1">Belongs to the formin homology family.</text>
</comment>
<dbReference type="Proteomes" id="UP001328107">
    <property type="component" value="Unassembled WGS sequence"/>
</dbReference>
<gene>
    <name evidence="4" type="ORF">PMAYCL1PPCAC_14673</name>
</gene>
<dbReference type="Gene3D" id="1.20.58.2220">
    <property type="entry name" value="Formin, FH2 domain"/>
    <property type="match status" value="1"/>
</dbReference>
<feature type="compositionally biased region" description="Pro residues" evidence="2">
    <location>
        <begin position="31"/>
        <end position="44"/>
    </location>
</feature>
<dbReference type="GO" id="GO:0016477">
    <property type="term" value="P:cell migration"/>
    <property type="evidence" value="ECO:0007669"/>
    <property type="project" value="TreeGrafter"/>
</dbReference>
<reference evidence="5" key="1">
    <citation type="submission" date="2022-10" db="EMBL/GenBank/DDBJ databases">
        <title>Genome assembly of Pristionchus species.</title>
        <authorList>
            <person name="Yoshida K."/>
            <person name="Sommer R.J."/>
        </authorList>
    </citation>
    <scope>NUCLEOTIDE SEQUENCE [LARGE SCALE GENOMIC DNA]</scope>
    <source>
        <strain evidence="5">RS5460</strain>
    </source>
</reference>
<comment type="caution">
    <text evidence="4">The sequence shown here is derived from an EMBL/GenBank/DDBJ whole genome shotgun (WGS) entry which is preliminary data.</text>
</comment>
<feature type="region of interest" description="Disordered" evidence="2">
    <location>
        <begin position="1"/>
        <end position="69"/>
    </location>
</feature>
<evidence type="ECO:0000256" key="1">
    <source>
        <dbReference type="ARBA" id="ARBA00023449"/>
    </source>
</evidence>
<feature type="compositionally biased region" description="Polar residues" evidence="2">
    <location>
        <begin position="270"/>
        <end position="288"/>
    </location>
</feature>
<accession>A0AAN5CAR0</accession>
<feature type="compositionally biased region" description="Polar residues" evidence="2">
    <location>
        <begin position="395"/>
        <end position="407"/>
    </location>
</feature>
<proteinExistence type="inferred from homology"/>
<evidence type="ECO:0000313" key="4">
    <source>
        <dbReference type="EMBL" id="GMR44478.1"/>
    </source>
</evidence>
<feature type="region of interest" description="Disordered" evidence="2">
    <location>
        <begin position="261"/>
        <end position="300"/>
    </location>
</feature>
<dbReference type="PANTHER" id="PTHR45857">
    <property type="entry name" value="FORMIN-LIKE PROTEIN"/>
    <property type="match status" value="1"/>
</dbReference>
<feature type="compositionally biased region" description="Low complexity" evidence="2">
    <location>
        <begin position="48"/>
        <end position="68"/>
    </location>
</feature>
<feature type="compositionally biased region" description="Low complexity" evidence="2">
    <location>
        <begin position="148"/>
        <end position="162"/>
    </location>
</feature>
<feature type="region of interest" description="Disordered" evidence="2">
    <location>
        <begin position="684"/>
        <end position="705"/>
    </location>
</feature>
<dbReference type="InterPro" id="IPR015425">
    <property type="entry name" value="FH2_Formin"/>
</dbReference>
<evidence type="ECO:0000259" key="3">
    <source>
        <dbReference type="PROSITE" id="PS51444"/>
    </source>
</evidence>
<evidence type="ECO:0000313" key="5">
    <source>
        <dbReference type="Proteomes" id="UP001328107"/>
    </source>
</evidence>
<dbReference type="GO" id="GO:0030866">
    <property type="term" value="P:cortical actin cytoskeleton organization"/>
    <property type="evidence" value="ECO:0007669"/>
    <property type="project" value="TreeGrafter"/>
</dbReference>
<feature type="non-terminal residue" evidence="4">
    <location>
        <position position="1"/>
    </location>
</feature>
<dbReference type="Gene3D" id="3.30.160.60">
    <property type="entry name" value="Classic Zinc Finger"/>
    <property type="match status" value="1"/>
</dbReference>
<dbReference type="EMBL" id="BTRK01000003">
    <property type="protein sequence ID" value="GMR44478.1"/>
    <property type="molecule type" value="Genomic_DNA"/>
</dbReference>
<sequence>EFVTSSSHATSSSSPSPSSGLLSIMMVAGAAPPPLSRDSGPPPALDCSSSPTNASATSSDSSSSTRSAPTLNTADLASLFLKNNMMKQELPSYNMFTDPVALLTLSQMLTAGAAGGLPQPFPPPVGLPAPAAAAATAAAAPSATPTSSAAAASASAPTPSTTNAPRQAHKRPYPCSFQYCILCQKDVHSSKLPCHIRQCHVAKPMFQCPACDFTSTYSKNNVKSHMVSLHGLAGDPISYMDQYAAQVDEFMKICFPNVRGRGRPMHGRNSPISPSSPSTARRNSQGGASLTRRPSLPSEQQQMLQAAAAMQRAEQHAAAASQLYGLNPLFFGAPALFPPPGTNGLAKSPSSLLMGANRTNMLMDGRLLGLRGTIGLPPPMVKTEGSETKLEHGESTSASTNDENAPVQTPFAPKLQRMLTSKYIEYPSVLAALSEEDCTGTIFSESNVAPMVEKLDLSLFEGVVAPQAALLPSSVIEKIAALQSSENFKLYEVLYALDRLDSTILPSEVLEALIELAPSEVDAKRIRQYEENNSNLSQEEQFIVQLARIDRLEEKLFCLRHMANYKRNVDELLQSFSSLLTSTRSLRSSSDLSALANFFLLIGNILNGDFNADLVHGFRMTDLNELCSSSLSDGRPIITLVSTTIRKCFPEMRQVVEEVVRLLEPLINVPLSSLLSRMHALQEGNQRVERENRASNGAERGGMSMGGMMTVAASPTSPGEFTLLAQPAMNFLQEQAALAMDQLHSLLDFLCEPRQSPAESFQPEVPLGRLLSFVQTLQSELTDVDVVMNETDAD</sequence>
<evidence type="ECO:0000256" key="2">
    <source>
        <dbReference type="SAM" id="MobiDB-lite"/>
    </source>
</evidence>
<name>A0AAN5CAR0_9BILA</name>
<feature type="region of interest" description="Disordered" evidence="2">
    <location>
        <begin position="148"/>
        <end position="169"/>
    </location>
</feature>
<dbReference type="InterPro" id="IPR042201">
    <property type="entry name" value="FH2_Formin_sf"/>
</dbReference>
<dbReference type="SUPFAM" id="SSF101447">
    <property type="entry name" value="Formin homology 2 domain (FH2 domain)"/>
    <property type="match status" value="1"/>
</dbReference>
<feature type="compositionally biased region" description="Low complexity" evidence="2">
    <location>
        <begin position="1"/>
        <end position="23"/>
    </location>
</feature>
<dbReference type="PANTHER" id="PTHR45857:SF8">
    <property type="entry name" value="FORMIN-HOMOLOGY AND ZINC FINGER DOMAINS PROTEIN 1"/>
    <property type="match status" value="1"/>
</dbReference>
<organism evidence="4 5">
    <name type="scientific">Pristionchus mayeri</name>
    <dbReference type="NCBI Taxonomy" id="1317129"/>
    <lineage>
        <taxon>Eukaryota</taxon>
        <taxon>Metazoa</taxon>
        <taxon>Ecdysozoa</taxon>
        <taxon>Nematoda</taxon>
        <taxon>Chromadorea</taxon>
        <taxon>Rhabditida</taxon>
        <taxon>Rhabditina</taxon>
        <taxon>Diplogasteromorpha</taxon>
        <taxon>Diplogasteroidea</taxon>
        <taxon>Neodiplogasteridae</taxon>
        <taxon>Pristionchus</taxon>
    </lineage>
</organism>
<dbReference type="PROSITE" id="PS51444">
    <property type="entry name" value="FH2"/>
    <property type="match status" value="1"/>
</dbReference>
<keyword evidence="5" id="KW-1185">Reference proteome</keyword>
<feature type="region of interest" description="Disordered" evidence="2">
    <location>
        <begin position="374"/>
        <end position="408"/>
    </location>
</feature>
<protein>
    <recommendedName>
        <fullName evidence="3">FH2 domain-containing protein</fullName>
    </recommendedName>
</protein>